<evidence type="ECO:0000256" key="5">
    <source>
        <dbReference type="ARBA" id="ARBA00022989"/>
    </source>
</evidence>
<dbReference type="PANTHER" id="PTHR11690:SF248">
    <property type="entry name" value="PICKPOCKET 17, ISOFORM A"/>
    <property type="match status" value="1"/>
</dbReference>
<dbReference type="GO" id="GO:0005886">
    <property type="term" value="C:plasma membrane"/>
    <property type="evidence" value="ECO:0007669"/>
    <property type="project" value="TreeGrafter"/>
</dbReference>
<organism evidence="13 15">
    <name type="scientific">Didymodactylos carnosus</name>
    <dbReference type="NCBI Taxonomy" id="1234261"/>
    <lineage>
        <taxon>Eukaryota</taxon>
        <taxon>Metazoa</taxon>
        <taxon>Spiralia</taxon>
        <taxon>Gnathifera</taxon>
        <taxon>Rotifera</taxon>
        <taxon>Eurotatoria</taxon>
        <taxon>Bdelloidea</taxon>
        <taxon>Philodinida</taxon>
        <taxon>Philodinidae</taxon>
        <taxon>Didymodactylos</taxon>
    </lineage>
</organism>
<keyword evidence="2 11" id="KW-0813">Transport</keyword>
<evidence type="ECO:0000256" key="11">
    <source>
        <dbReference type="RuleBase" id="RU000679"/>
    </source>
</evidence>
<evidence type="ECO:0000256" key="4">
    <source>
        <dbReference type="ARBA" id="ARBA00022692"/>
    </source>
</evidence>
<dbReference type="Gene3D" id="2.60.470.10">
    <property type="entry name" value="Acid-sensing ion channels like domains"/>
    <property type="match status" value="1"/>
</dbReference>
<feature type="transmembrane region" description="Helical" evidence="12">
    <location>
        <begin position="63"/>
        <end position="84"/>
    </location>
</feature>
<protein>
    <submittedName>
        <fullName evidence="13">Uncharacterized protein</fullName>
    </submittedName>
</protein>
<accession>A0A8S2EFE0</accession>
<keyword evidence="10 11" id="KW-0407">Ion channel</keyword>
<evidence type="ECO:0000256" key="1">
    <source>
        <dbReference type="ARBA" id="ARBA00004141"/>
    </source>
</evidence>
<keyword evidence="3 11" id="KW-0894">Sodium channel</keyword>
<keyword evidence="9 11" id="KW-0739">Sodium transport</keyword>
<evidence type="ECO:0000256" key="7">
    <source>
        <dbReference type="ARBA" id="ARBA00023065"/>
    </source>
</evidence>
<dbReference type="GO" id="GO:0015280">
    <property type="term" value="F:ligand-gated sodium channel activity"/>
    <property type="evidence" value="ECO:0007669"/>
    <property type="project" value="TreeGrafter"/>
</dbReference>
<evidence type="ECO:0000256" key="8">
    <source>
        <dbReference type="ARBA" id="ARBA00023136"/>
    </source>
</evidence>
<dbReference type="Proteomes" id="UP000682733">
    <property type="component" value="Unassembled WGS sequence"/>
</dbReference>
<comment type="caution">
    <text evidence="13">The sequence shown here is derived from an EMBL/GenBank/DDBJ whole genome shotgun (WGS) entry which is preliminary data.</text>
</comment>
<sequence>MALTPIDQQSITPINTRNPQQNKSLLVEKRMTSASERFNQFLHHSNLHAAKYIATPQSKGLKVLFILLFIGCLAVYISFSVSAVKKYFNRQFSQNHNLILDYDLKYPAITICFMPEPLRYDERFKQVFRKYLNLIDGENITNEQALNSVEGFQYVYLTQGRFEELSELSFNLHDRLLTCFFNSEECNEENFTHSYRDGNCYSFNSRT</sequence>
<name>A0A8S2EFE0_9BILA</name>
<keyword evidence="6" id="KW-0915">Sodium</keyword>
<proteinExistence type="inferred from homology"/>
<reference evidence="13" key="1">
    <citation type="submission" date="2021-02" db="EMBL/GenBank/DDBJ databases">
        <authorList>
            <person name="Nowell W R."/>
        </authorList>
    </citation>
    <scope>NUCLEOTIDE SEQUENCE</scope>
</reference>
<gene>
    <name evidence="13" type="ORF">OVA965_LOCUS20864</name>
    <name evidence="14" type="ORF">TMI583_LOCUS21373</name>
</gene>
<evidence type="ECO:0000256" key="2">
    <source>
        <dbReference type="ARBA" id="ARBA00022448"/>
    </source>
</evidence>
<dbReference type="EMBL" id="CAJOBA010023816">
    <property type="protein sequence ID" value="CAF3923878.1"/>
    <property type="molecule type" value="Genomic_DNA"/>
</dbReference>
<evidence type="ECO:0000313" key="14">
    <source>
        <dbReference type="EMBL" id="CAF3923878.1"/>
    </source>
</evidence>
<keyword evidence="5 12" id="KW-1133">Transmembrane helix</keyword>
<evidence type="ECO:0000256" key="9">
    <source>
        <dbReference type="ARBA" id="ARBA00023201"/>
    </source>
</evidence>
<evidence type="ECO:0000313" key="13">
    <source>
        <dbReference type="EMBL" id="CAF1135481.1"/>
    </source>
</evidence>
<dbReference type="PANTHER" id="PTHR11690">
    <property type="entry name" value="AMILORIDE-SENSITIVE SODIUM CHANNEL-RELATED"/>
    <property type="match status" value="1"/>
</dbReference>
<comment type="similarity">
    <text evidence="11">Belongs to the amiloride-sensitive sodium channel (TC 1.A.6) family.</text>
</comment>
<keyword evidence="4 11" id="KW-0812">Transmembrane</keyword>
<dbReference type="InterPro" id="IPR001873">
    <property type="entry name" value="ENaC"/>
</dbReference>
<keyword evidence="8 12" id="KW-0472">Membrane</keyword>
<dbReference type="EMBL" id="CAJNOK010011233">
    <property type="protein sequence ID" value="CAF1135481.1"/>
    <property type="molecule type" value="Genomic_DNA"/>
</dbReference>
<evidence type="ECO:0000256" key="10">
    <source>
        <dbReference type="ARBA" id="ARBA00023303"/>
    </source>
</evidence>
<evidence type="ECO:0000313" key="15">
    <source>
        <dbReference type="Proteomes" id="UP000677228"/>
    </source>
</evidence>
<dbReference type="Pfam" id="PF00858">
    <property type="entry name" value="ASC"/>
    <property type="match status" value="1"/>
</dbReference>
<evidence type="ECO:0000256" key="12">
    <source>
        <dbReference type="SAM" id="Phobius"/>
    </source>
</evidence>
<dbReference type="AlphaFoldDB" id="A0A8S2EFE0"/>
<dbReference type="Proteomes" id="UP000677228">
    <property type="component" value="Unassembled WGS sequence"/>
</dbReference>
<comment type="subcellular location">
    <subcellularLocation>
        <location evidence="1">Membrane</location>
        <topology evidence="1">Multi-pass membrane protein</topology>
    </subcellularLocation>
</comment>
<evidence type="ECO:0000256" key="6">
    <source>
        <dbReference type="ARBA" id="ARBA00023053"/>
    </source>
</evidence>
<keyword evidence="7 11" id="KW-0406">Ion transport</keyword>
<evidence type="ECO:0000256" key="3">
    <source>
        <dbReference type="ARBA" id="ARBA00022461"/>
    </source>
</evidence>